<dbReference type="Proteomes" id="UP001153069">
    <property type="component" value="Unassembled WGS sequence"/>
</dbReference>
<evidence type="ECO:0000313" key="8">
    <source>
        <dbReference type="Proteomes" id="UP001153069"/>
    </source>
</evidence>
<keyword evidence="8" id="KW-1185">Reference proteome</keyword>
<evidence type="ECO:0000256" key="1">
    <source>
        <dbReference type="ARBA" id="ARBA00006484"/>
    </source>
</evidence>
<dbReference type="InterPro" id="IPR020904">
    <property type="entry name" value="Sc_DH/Rdtase_CS"/>
</dbReference>
<dbReference type="SUPFAM" id="SSF51735">
    <property type="entry name" value="NAD(P)-binding Rossmann-fold domains"/>
    <property type="match status" value="1"/>
</dbReference>
<dbReference type="SMART" id="SM00822">
    <property type="entry name" value="PKS_KR"/>
    <property type="match status" value="1"/>
</dbReference>
<evidence type="ECO:0000256" key="2">
    <source>
        <dbReference type="ARBA" id="ARBA00012948"/>
    </source>
</evidence>
<evidence type="ECO:0000259" key="6">
    <source>
        <dbReference type="SMART" id="SM00822"/>
    </source>
</evidence>
<reference evidence="7" key="1">
    <citation type="submission" date="2020-06" db="EMBL/GenBank/DDBJ databases">
        <authorList>
            <consortium name="Plant Systems Biology data submission"/>
        </authorList>
    </citation>
    <scope>NUCLEOTIDE SEQUENCE</scope>
    <source>
        <strain evidence="7">D6</strain>
    </source>
</reference>
<dbReference type="GO" id="GO:0032787">
    <property type="term" value="P:monocarboxylic acid metabolic process"/>
    <property type="evidence" value="ECO:0007669"/>
    <property type="project" value="UniProtKB-ARBA"/>
</dbReference>
<dbReference type="EMBL" id="CAICTM010001174">
    <property type="protein sequence ID" value="CAB9521227.1"/>
    <property type="molecule type" value="Genomic_DNA"/>
</dbReference>
<gene>
    <name evidence="7" type="ORF">SEMRO_1176_G249290.1</name>
</gene>
<dbReference type="CDD" id="cd05333">
    <property type="entry name" value="BKR_SDR_c"/>
    <property type="match status" value="1"/>
</dbReference>
<dbReference type="FunFam" id="3.40.50.720:FF:000173">
    <property type="entry name" value="3-oxoacyl-[acyl-carrier protein] reductase"/>
    <property type="match status" value="1"/>
</dbReference>
<dbReference type="GO" id="GO:0004316">
    <property type="term" value="F:3-oxoacyl-[acyl-carrier-protein] reductase (NADPH) activity"/>
    <property type="evidence" value="ECO:0007669"/>
    <property type="project" value="UniProtKB-EC"/>
</dbReference>
<dbReference type="PRINTS" id="PR00081">
    <property type="entry name" value="GDHRDH"/>
</dbReference>
<feature type="chain" id="PRO_5040393558" description="3-oxoacyl-[acyl-carrier-protein] reductase" evidence="5">
    <location>
        <begin position="18"/>
        <end position="287"/>
    </location>
</feature>
<evidence type="ECO:0000256" key="5">
    <source>
        <dbReference type="SAM" id="SignalP"/>
    </source>
</evidence>
<feature type="domain" description="Ketoreductase" evidence="6">
    <location>
        <begin position="39"/>
        <end position="226"/>
    </location>
</feature>
<dbReference type="PANTHER" id="PTHR42879">
    <property type="entry name" value="3-OXOACYL-(ACYL-CARRIER-PROTEIN) REDUCTASE"/>
    <property type="match status" value="1"/>
</dbReference>
<protein>
    <recommendedName>
        <fullName evidence="2">3-oxoacyl-[acyl-carrier-protein] reductase</fullName>
        <ecNumber evidence="2">1.1.1.100</ecNumber>
    </recommendedName>
</protein>
<dbReference type="NCBIfam" id="NF009466">
    <property type="entry name" value="PRK12826.1-2"/>
    <property type="match status" value="1"/>
</dbReference>
<evidence type="ECO:0000256" key="4">
    <source>
        <dbReference type="ARBA" id="ARBA00048508"/>
    </source>
</evidence>
<keyword evidence="5" id="KW-0732">Signal</keyword>
<accession>A0A9N8EGR4</accession>
<dbReference type="PRINTS" id="PR00080">
    <property type="entry name" value="SDRFAMILY"/>
</dbReference>
<name>A0A9N8EGR4_9STRA</name>
<comment type="caution">
    <text evidence="7">The sequence shown here is derived from an EMBL/GenBank/DDBJ whole genome shotgun (WGS) entry which is preliminary data.</text>
</comment>
<dbReference type="EC" id="1.1.1.100" evidence="2"/>
<proteinExistence type="inferred from homology"/>
<sequence length="287" mass="30181">MRVFLSFVLFVASSVSAFVRPGPLGSVSKTKLNLAQDPKVVLITGSSQGLGKAMALDIAKHGHKIVVNFYPGCDEAAQETVEEIVAVGGDGIAIAADCTNFEQVEKMFDQAFDHYGTVDVVVNNAGITKDNLVPRMKPKDFAAVINVNLSGDFYVCKAFLNAAAKTDYKGGRIINIASVVGQIGNPGQANYAASKGGVIGFTKALAKEVAADNIKVNAICPGFIETPMTAKLTDEQLQKSVDAIPLHRLGQPEEVAAMVRFLAIDEGADYITGHCFDVDGGVGIAAS</sequence>
<organism evidence="7 8">
    <name type="scientific">Seminavis robusta</name>
    <dbReference type="NCBI Taxonomy" id="568900"/>
    <lineage>
        <taxon>Eukaryota</taxon>
        <taxon>Sar</taxon>
        <taxon>Stramenopiles</taxon>
        <taxon>Ochrophyta</taxon>
        <taxon>Bacillariophyta</taxon>
        <taxon>Bacillariophyceae</taxon>
        <taxon>Bacillariophycidae</taxon>
        <taxon>Naviculales</taxon>
        <taxon>Naviculaceae</taxon>
        <taxon>Seminavis</taxon>
    </lineage>
</organism>
<comment type="catalytic activity">
    <reaction evidence="4">
        <text>a (3R)-hydroxyacyl-[ACP] + NADP(+) = a 3-oxoacyl-[ACP] + NADPH + H(+)</text>
        <dbReference type="Rhea" id="RHEA:17397"/>
        <dbReference type="Rhea" id="RHEA-COMP:9916"/>
        <dbReference type="Rhea" id="RHEA-COMP:9945"/>
        <dbReference type="ChEBI" id="CHEBI:15378"/>
        <dbReference type="ChEBI" id="CHEBI:57783"/>
        <dbReference type="ChEBI" id="CHEBI:58349"/>
        <dbReference type="ChEBI" id="CHEBI:78776"/>
        <dbReference type="ChEBI" id="CHEBI:78827"/>
        <dbReference type="EC" id="1.1.1.100"/>
    </reaction>
</comment>
<dbReference type="InterPro" id="IPR050259">
    <property type="entry name" value="SDR"/>
</dbReference>
<dbReference type="InterPro" id="IPR002347">
    <property type="entry name" value="SDR_fam"/>
</dbReference>
<dbReference type="InterPro" id="IPR036291">
    <property type="entry name" value="NAD(P)-bd_dom_sf"/>
</dbReference>
<keyword evidence="3" id="KW-0560">Oxidoreductase</keyword>
<dbReference type="OrthoDB" id="1393670at2759"/>
<dbReference type="InterPro" id="IPR057326">
    <property type="entry name" value="KR_dom"/>
</dbReference>
<dbReference type="PROSITE" id="PS00061">
    <property type="entry name" value="ADH_SHORT"/>
    <property type="match status" value="1"/>
</dbReference>
<comment type="similarity">
    <text evidence="1">Belongs to the short-chain dehydrogenases/reductases (SDR) family.</text>
</comment>
<dbReference type="Pfam" id="PF13561">
    <property type="entry name" value="adh_short_C2"/>
    <property type="match status" value="1"/>
</dbReference>
<dbReference type="PANTHER" id="PTHR42879:SF2">
    <property type="entry name" value="3-OXOACYL-[ACYL-CARRIER-PROTEIN] REDUCTASE FABG"/>
    <property type="match status" value="1"/>
</dbReference>
<dbReference type="AlphaFoldDB" id="A0A9N8EGR4"/>
<feature type="signal peptide" evidence="5">
    <location>
        <begin position="1"/>
        <end position="17"/>
    </location>
</feature>
<dbReference type="NCBIfam" id="NF005559">
    <property type="entry name" value="PRK07231.1"/>
    <property type="match status" value="1"/>
</dbReference>
<evidence type="ECO:0000256" key="3">
    <source>
        <dbReference type="ARBA" id="ARBA00023002"/>
    </source>
</evidence>
<evidence type="ECO:0000313" key="7">
    <source>
        <dbReference type="EMBL" id="CAB9521227.1"/>
    </source>
</evidence>
<dbReference type="Gene3D" id="3.40.50.720">
    <property type="entry name" value="NAD(P)-binding Rossmann-like Domain"/>
    <property type="match status" value="1"/>
</dbReference>